<protein>
    <submittedName>
        <fullName evidence="2">Uncharacterized protein</fullName>
    </submittedName>
</protein>
<dbReference type="RefSeq" id="WP_002627079.1">
    <property type="nucleotide sequence ID" value="NZ_ANAH02000049.1"/>
</dbReference>
<name>S9P5M7_CYSF2</name>
<feature type="region of interest" description="Disordered" evidence="1">
    <location>
        <begin position="29"/>
        <end position="60"/>
    </location>
</feature>
<dbReference type="Proteomes" id="UP000011682">
    <property type="component" value="Unassembled WGS sequence"/>
</dbReference>
<comment type="caution">
    <text evidence="2">The sequence shown here is derived from an EMBL/GenBank/DDBJ whole genome shotgun (WGS) entry which is preliminary data.</text>
</comment>
<accession>S9P5M7</accession>
<evidence type="ECO:0000313" key="3">
    <source>
        <dbReference type="Proteomes" id="UP000011682"/>
    </source>
</evidence>
<dbReference type="AlphaFoldDB" id="S9P5M7"/>
<gene>
    <name evidence="2" type="ORF">D187_009801</name>
</gene>
<reference evidence="2" key="1">
    <citation type="submission" date="2013-05" db="EMBL/GenBank/DDBJ databases">
        <title>Genome assembly of Cystobacter fuscus DSM 2262.</title>
        <authorList>
            <person name="Sharma G."/>
            <person name="Khatri I."/>
            <person name="Kaur C."/>
            <person name="Mayilraj S."/>
            <person name="Subramanian S."/>
        </authorList>
    </citation>
    <scope>NUCLEOTIDE SEQUENCE [LARGE SCALE GENOMIC DNA]</scope>
    <source>
        <strain evidence="2">DSM 2262</strain>
    </source>
</reference>
<organism evidence="2 3">
    <name type="scientific">Cystobacter fuscus (strain ATCC 25194 / DSM 2262 / NBRC 100088 / M29)</name>
    <dbReference type="NCBI Taxonomy" id="1242864"/>
    <lineage>
        <taxon>Bacteria</taxon>
        <taxon>Pseudomonadati</taxon>
        <taxon>Myxococcota</taxon>
        <taxon>Myxococcia</taxon>
        <taxon>Myxococcales</taxon>
        <taxon>Cystobacterineae</taxon>
        <taxon>Archangiaceae</taxon>
        <taxon>Cystobacter</taxon>
    </lineage>
</organism>
<evidence type="ECO:0000313" key="2">
    <source>
        <dbReference type="EMBL" id="EPX57527.1"/>
    </source>
</evidence>
<sequence length="80" mass="8709">MERGTLGPRCRVAAWATSPSASAFILERGPIPPGRRSDACSSPQGTRLPKMRLGQQEDGPVPARVRRAGRVDNVLVEREE</sequence>
<proteinExistence type="predicted"/>
<keyword evidence="3" id="KW-1185">Reference proteome</keyword>
<evidence type="ECO:0000256" key="1">
    <source>
        <dbReference type="SAM" id="MobiDB-lite"/>
    </source>
</evidence>
<dbReference type="EMBL" id="ANAH02000049">
    <property type="protein sequence ID" value="EPX57527.1"/>
    <property type="molecule type" value="Genomic_DNA"/>
</dbReference>